<keyword evidence="4" id="KW-0479">Metal-binding</keyword>
<keyword evidence="3" id="KW-0540">Nuclease</keyword>
<evidence type="ECO:0000259" key="11">
    <source>
        <dbReference type="PROSITE" id="PS51643"/>
    </source>
</evidence>
<dbReference type="PROSITE" id="PS51643">
    <property type="entry name" value="HD_CAS3"/>
    <property type="match status" value="1"/>
</dbReference>
<dbReference type="GO" id="GO:0005524">
    <property type="term" value="F:ATP binding"/>
    <property type="evidence" value="ECO:0007669"/>
    <property type="project" value="UniProtKB-KW"/>
</dbReference>
<keyword evidence="13" id="KW-1185">Reference proteome</keyword>
<dbReference type="InterPro" id="IPR038257">
    <property type="entry name" value="CRISPR-assoc_Cas3_HD_sf"/>
</dbReference>
<dbReference type="GO" id="GO:0004518">
    <property type="term" value="F:nuclease activity"/>
    <property type="evidence" value="ECO:0007669"/>
    <property type="project" value="UniProtKB-KW"/>
</dbReference>
<keyword evidence="7" id="KW-0347">Helicase</keyword>
<dbReference type="InterPro" id="IPR011545">
    <property type="entry name" value="DEAD/DEAH_box_helicase_dom"/>
</dbReference>
<dbReference type="PROSITE" id="PS51192">
    <property type="entry name" value="HELICASE_ATP_BIND_1"/>
    <property type="match status" value="1"/>
</dbReference>
<dbReference type="Pfam" id="PF22590">
    <property type="entry name" value="Cas3-like_C_2"/>
    <property type="match status" value="1"/>
</dbReference>
<dbReference type="AlphaFoldDB" id="A0A0M1P0X1"/>
<dbReference type="PANTHER" id="PTHR47962">
    <property type="entry name" value="ATP-DEPENDENT HELICASE LHR-RELATED-RELATED"/>
    <property type="match status" value="1"/>
</dbReference>
<evidence type="ECO:0000259" key="10">
    <source>
        <dbReference type="PROSITE" id="PS51192"/>
    </source>
</evidence>
<dbReference type="InterPro" id="IPR006674">
    <property type="entry name" value="HD_domain"/>
</dbReference>
<dbReference type="GO" id="GO:0004386">
    <property type="term" value="F:helicase activity"/>
    <property type="evidence" value="ECO:0007669"/>
    <property type="project" value="UniProtKB-KW"/>
</dbReference>
<dbReference type="NCBIfam" id="TIGR01596">
    <property type="entry name" value="cas3_HD"/>
    <property type="match status" value="1"/>
</dbReference>
<evidence type="ECO:0000313" key="13">
    <source>
        <dbReference type="Proteomes" id="UP000036932"/>
    </source>
</evidence>
<comment type="similarity">
    <text evidence="2">In the central section; belongs to the CRISPR-associated helicase Cas3 family.</text>
</comment>
<dbReference type="GO" id="GO:0016887">
    <property type="term" value="F:ATP hydrolysis activity"/>
    <property type="evidence" value="ECO:0007669"/>
    <property type="project" value="TreeGrafter"/>
</dbReference>
<feature type="domain" description="HD Cas3-type" evidence="11">
    <location>
        <begin position="10"/>
        <end position="200"/>
    </location>
</feature>
<name>A0A0M1P0X1_9BACL</name>
<dbReference type="Proteomes" id="UP000036932">
    <property type="component" value="Unassembled WGS sequence"/>
</dbReference>
<dbReference type="SMART" id="SM00490">
    <property type="entry name" value="HELICc"/>
    <property type="match status" value="1"/>
</dbReference>
<dbReference type="InterPro" id="IPR006474">
    <property type="entry name" value="Helicase_Cas3_CRISPR-ass_core"/>
</dbReference>
<accession>A0A0M1P0X1</accession>
<dbReference type="Gene3D" id="3.40.50.300">
    <property type="entry name" value="P-loop containing nucleotide triphosphate hydrolases"/>
    <property type="match status" value="2"/>
</dbReference>
<dbReference type="PATRIC" id="fig|1705565.3.peg.2096"/>
<dbReference type="SUPFAM" id="SSF52540">
    <property type="entry name" value="P-loop containing nucleoside triphosphate hydrolases"/>
    <property type="match status" value="1"/>
</dbReference>
<dbReference type="InterPro" id="IPR001650">
    <property type="entry name" value="Helicase_C-like"/>
</dbReference>
<evidence type="ECO:0000256" key="3">
    <source>
        <dbReference type="ARBA" id="ARBA00022722"/>
    </source>
</evidence>
<protein>
    <submittedName>
        <fullName evidence="12">CRISPR-associated protein Cas3</fullName>
    </submittedName>
</protein>
<evidence type="ECO:0000256" key="2">
    <source>
        <dbReference type="ARBA" id="ARBA00009046"/>
    </source>
</evidence>
<evidence type="ECO:0000256" key="9">
    <source>
        <dbReference type="ARBA" id="ARBA00023118"/>
    </source>
</evidence>
<dbReference type="CDD" id="cd17930">
    <property type="entry name" value="DEXHc_cas3"/>
    <property type="match status" value="1"/>
</dbReference>
<keyword evidence="6" id="KW-0378">Hydrolase</keyword>
<organism evidence="12 13">
    <name type="scientific">Paenibacillus solani</name>
    <dbReference type="NCBI Taxonomy" id="1705565"/>
    <lineage>
        <taxon>Bacteria</taxon>
        <taxon>Bacillati</taxon>
        <taxon>Bacillota</taxon>
        <taxon>Bacilli</taxon>
        <taxon>Bacillales</taxon>
        <taxon>Paenibacillaceae</taxon>
        <taxon>Paenibacillus</taxon>
    </lineage>
</organism>
<proteinExistence type="inferred from homology"/>
<comment type="similarity">
    <text evidence="1">In the N-terminal section; belongs to the CRISPR-associated nuclease Cas3-HD family.</text>
</comment>
<dbReference type="Pfam" id="PF00270">
    <property type="entry name" value="DEAD"/>
    <property type="match status" value="1"/>
</dbReference>
<comment type="caution">
    <text evidence="12">The sequence shown here is derived from an EMBL/GenBank/DDBJ whole genome shotgun (WGS) entry which is preliminary data.</text>
</comment>
<sequence>MRYIAHIRESDHQDQYVEDHLHGVQSLAEQYGERIGIKHIAGLAGMLHDMGKYTDKFRDYILEAVRNPDAPPRRGSVDHSTAGGRLLYQLFHNKEKGLMAEIVGNAIISHHSYLHDFIDPNLELKYLQRVRDKQDIEDYDKSVELFFERVISEKDFNAYVDRAVEELKQFRAVPSTLSSEAKCMFLSKYIFSALIDADRTNTRQFEEIVTEGMESTVPPDELFPVYYGRLVNEIQSFSEQASAQSPIHLLRSQMSEQCDQFADNPSGIYTLSIPTGGGKTLASLRYALKHAIKYNKKRIIYVLPYTTIIEQNAAEVRRILQDEAHILEHHSNVIEEDDEDDEQNDGIMNVRQKLKLAKDNWDTPIIFTTMVQFLDVFYAKSSKSIRRLHNLSESVIIFDEVQKVPVSCVSLFNEALNFLSAYCHTSIVLCTATQPALDFVQHKLNVSPNAEIIHNLEHMIEAFKRVEIVDYATNNAYTNDTLAALVTDKIQEKQSVLVILNTKSVVKNLYKELKAASPDIAIFHLSTSMCSAHRKVILDIIRERLKNGEKLICISTPLIEAGVDVSFECVIRSLAGLDSIAQAAGRCNRHGEKELQEVYVIDHAEENLNHLKEIKLGKKITQRMLIDLQRDPACYGGHLLSLQAMKSYFQNYYTDMQSLLDYRIPKIGRSVTSLLFAKPVDNNYLQDYQTNRNQRPPQFLMNSYRTAAQYFHVIDNPASSVIVPYGEEGPEIIAELNGAGRIEDFTRLLRRAQQYTVNLFDYEIQKLDKNGGIRACLDGQMLVLTDGAYHEEFGLDMDNESWSGLNMF</sequence>
<dbReference type="InterPro" id="IPR054712">
    <property type="entry name" value="Cas3-like_dom"/>
</dbReference>
<dbReference type="InterPro" id="IPR027417">
    <property type="entry name" value="P-loop_NTPase"/>
</dbReference>
<dbReference type="SMART" id="SM00487">
    <property type="entry name" value="DEXDc"/>
    <property type="match status" value="1"/>
</dbReference>
<dbReference type="InterPro" id="IPR052511">
    <property type="entry name" value="ATP-dep_Helicase"/>
</dbReference>
<dbReference type="GO" id="GO:0046872">
    <property type="term" value="F:metal ion binding"/>
    <property type="evidence" value="ECO:0007669"/>
    <property type="project" value="UniProtKB-KW"/>
</dbReference>
<evidence type="ECO:0000256" key="1">
    <source>
        <dbReference type="ARBA" id="ARBA00006847"/>
    </source>
</evidence>
<reference evidence="13" key="1">
    <citation type="submission" date="2015-08" db="EMBL/GenBank/DDBJ databases">
        <title>Genome sequencing project for genomic taxonomy and phylogenomics of Bacillus-like bacteria.</title>
        <authorList>
            <person name="Liu B."/>
            <person name="Wang J."/>
            <person name="Zhu Y."/>
            <person name="Liu G."/>
            <person name="Chen Q."/>
            <person name="Chen Z."/>
            <person name="Lan J."/>
            <person name="Che J."/>
            <person name="Ge C."/>
            <person name="Shi H."/>
            <person name="Pan Z."/>
            <person name="Liu X."/>
        </authorList>
    </citation>
    <scope>NUCLEOTIDE SEQUENCE [LARGE SCALE GENOMIC DNA]</scope>
    <source>
        <strain evidence="13">FJAT-22460</strain>
    </source>
</reference>
<dbReference type="Pfam" id="PF01966">
    <property type="entry name" value="HD"/>
    <property type="match status" value="1"/>
</dbReference>
<gene>
    <name evidence="12" type="ORF">AM231_01250</name>
</gene>
<evidence type="ECO:0000256" key="6">
    <source>
        <dbReference type="ARBA" id="ARBA00022801"/>
    </source>
</evidence>
<dbReference type="PANTHER" id="PTHR47962:SF5">
    <property type="entry name" value="ATP-DEPENDENT HELICASE LHR-RELATED"/>
    <property type="match status" value="1"/>
</dbReference>
<dbReference type="GO" id="GO:0051607">
    <property type="term" value="P:defense response to virus"/>
    <property type="evidence" value="ECO:0007669"/>
    <property type="project" value="UniProtKB-KW"/>
</dbReference>
<keyword evidence="5" id="KW-0547">Nucleotide-binding</keyword>
<keyword evidence="9" id="KW-0051">Antiviral defense</keyword>
<evidence type="ECO:0000313" key="12">
    <source>
        <dbReference type="EMBL" id="KOR87895.1"/>
    </source>
</evidence>
<evidence type="ECO:0000256" key="8">
    <source>
        <dbReference type="ARBA" id="ARBA00022840"/>
    </source>
</evidence>
<dbReference type="GO" id="GO:0003677">
    <property type="term" value="F:DNA binding"/>
    <property type="evidence" value="ECO:0007669"/>
    <property type="project" value="TreeGrafter"/>
</dbReference>
<dbReference type="InterPro" id="IPR014001">
    <property type="entry name" value="Helicase_ATP-bd"/>
</dbReference>
<dbReference type="SUPFAM" id="SSF109604">
    <property type="entry name" value="HD-domain/PDEase-like"/>
    <property type="match status" value="1"/>
</dbReference>
<dbReference type="InterPro" id="IPR006483">
    <property type="entry name" value="CRISPR-assoc_Cas3_HD"/>
</dbReference>
<dbReference type="CDD" id="cd09641">
    <property type="entry name" value="Cas3''_I"/>
    <property type="match status" value="1"/>
</dbReference>
<dbReference type="NCBIfam" id="TIGR01587">
    <property type="entry name" value="cas3_core"/>
    <property type="match status" value="1"/>
</dbReference>
<keyword evidence="8" id="KW-0067">ATP-binding</keyword>
<dbReference type="EMBL" id="LIUT01000001">
    <property type="protein sequence ID" value="KOR87895.1"/>
    <property type="molecule type" value="Genomic_DNA"/>
</dbReference>
<evidence type="ECO:0000256" key="7">
    <source>
        <dbReference type="ARBA" id="ARBA00022806"/>
    </source>
</evidence>
<feature type="domain" description="Helicase ATP-binding" evidence="10">
    <location>
        <begin position="260"/>
        <end position="452"/>
    </location>
</feature>
<evidence type="ECO:0000256" key="4">
    <source>
        <dbReference type="ARBA" id="ARBA00022723"/>
    </source>
</evidence>
<dbReference type="OrthoDB" id="9810236at2"/>
<dbReference type="RefSeq" id="WP_054400955.1">
    <property type="nucleotide sequence ID" value="NZ_LIUT01000001.1"/>
</dbReference>
<evidence type="ECO:0000256" key="5">
    <source>
        <dbReference type="ARBA" id="ARBA00022741"/>
    </source>
</evidence>
<dbReference type="Gene3D" id="1.10.3210.30">
    <property type="match status" value="1"/>
</dbReference>